<protein>
    <submittedName>
        <fullName evidence="3">Transposon Ty3-G Gag-Pol polyprotein</fullName>
    </submittedName>
</protein>
<name>A0A151S747_CAJCA</name>
<dbReference type="Pfam" id="PF17921">
    <property type="entry name" value="Integrase_H2C2"/>
    <property type="match status" value="1"/>
</dbReference>
<dbReference type="Gene3D" id="1.10.340.70">
    <property type="match status" value="1"/>
</dbReference>
<feature type="domain" description="Integrase catalytic" evidence="1">
    <location>
        <begin position="82"/>
        <end position="191"/>
    </location>
</feature>
<dbReference type="GO" id="GO:0015074">
    <property type="term" value="P:DNA integration"/>
    <property type="evidence" value="ECO:0007669"/>
    <property type="project" value="InterPro"/>
</dbReference>
<dbReference type="PANTHER" id="PTHR37984">
    <property type="entry name" value="PROTEIN CBG26694"/>
    <property type="match status" value="1"/>
</dbReference>
<dbReference type="AlphaFoldDB" id="A0A151S747"/>
<dbReference type="PANTHER" id="PTHR37984:SF5">
    <property type="entry name" value="PROTEIN NYNRIN-LIKE"/>
    <property type="match status" value="1"/>
</dbReference>
<dbReference type="SUPFAM" id="SSF53098">
    <property type="entry name" value="Ribonuclease H-like"/>
    <property type="match status" value="1"/>
</dbReference>
<dbReference type="Gramene" id="C.cajan_26071.t">
    <property type="protein sequence ID" value="C.cajan_26071.t"/>
    <property type="gene ID" value="C.cajan_26071"/>
</dbReference>
<dbReference type="Proteomes" id="UP000075243">
    <property type="component" value="Unassembled WGS sequence"/>
</dbReference>
<accession>A0A151S747</accession>
<gene>
    <name evidence="2" type="ORF">KK1_027579</name>
    <name evidence="3" type="ORF">KK1_027582</name>
</gene>
<dbReference type="EMBL" id="KQ483451">
    <property type="protein sequence ID" value="KYP50645.1"/>
    <property type="molecule type" value="Genomic_DNA"/>
</dbReference>
<dbReference type="PROSITE" id="PS50994">
    <property type="entry name" value="INTEGRASE"/>
    <property type="match status" value="1"/>
</dbReference>
<proteinExistence type="predicted"/>
<dbReference type="InterPro" id="IPR050951">
    <property type="entry name" value="Retrovirus_Pol_polyprotein"/>
</dbReference>
<sequence length="232" mass="27735">MPELKKMILEKYHKSSLSIHLGATKMYQDHKKMFWWPRMKREIKEFVYVCLVCQKSKVEHQRPSKKYAHFIPINIRYLLERLTKLYIKKIVRLHGVPSSIVSDKDPKFTSIFWESFHKTLGTKLILSLGYHPQTYDQTKRTIQSLKDIFKAYAPEQVGGWDSFLPLIEFTYKNRYHSNIGITPYEAFYGRRCRTPLCWVELGESSMLRLEVVQQTIEKVRVIQDRMRTSPRR</sequence>
<dbReference type="Gene3D" id="3.30.420.10">
    <property type="entry name" value="Ribonuclease H-like superfamily/Ribonuclease H"/>
    <property type="match status" value="1"/>
</dbReference>
<evidence type="ECO:0000313" key="4">
    <source>
        <dbReference type="Proteomes" id="UP000075243"/>
    </source>
</evidence>
<dbReference type="InterPro" id="IPR041588">
    <property type="entry name" value="Integrase_H2C2"/>
</dbReference>
<dbReference type="InterPro" id="IPR012337">
    <property type="entry name" value="RNaseH-like_sf"/>
</dbReference>
<reference evidence="3 4" key="1">
    <citation type="journal article" date="2012" name="Nat. Biotechnol.">
        <title>Draft genome sequence of pigeonpea (Cajanus cajan), an orphan legume crop of resource-poor farmers.</title>
        <authorList>
            <person name="Varshney R.K."/>
            <person name="Chen W."/>
            <person name="Li Y."/>
            <person name="Bharti A.K."/>
            <person name="Saxena R.K."/>
            <person name="Schlueter J.A."/>
            <person name="Donoghue M.T."/>
            <person name="Azam S."/>
            <person name="Fan G."/>
            <person name="Whaley A.M."/>
            <person name="Farmer A.D."/>
            <person name="Sheridan J."/>
            <person name="Iwata A."/>
            <person name="Tuteja R."/>
            <person name="Penmetsa R.V."/>
            <person name="Wu W."/>
            <person name="Upadhyaya H.D."/>
            <person name="Yang S.P."/>
            <person name="Shah T."/>
            <person name="Saxena K.B."/>
            <person name="Michael T."/>
            <person name="McCombie W.R."/>
            <person name="Yang B."/>
            <person name="Zhang G."/>
            <person name="Yang H."/>
            <person name="Wang J."/>
            <person name="Spillane C."/>
            <person name="Cook D.R."/>
            <person name="May G.D."/>
            <person name="Xu X."/>
            <person name="Jackson S.A."/>
        </authorList>
    </citation>
    <scope>NUCLEOTIDE SEQUENCE [LARGE SCALE GENOMIC DNA]</scope>
    <source>
        <strain evidence="4">cv. Asha</strain>
    </source>
</reference>
<dbReference type="STRING" id="3821.A0A151S747"/>
<evidence type="ECO:0000313" key="3">
    <source>
        <dbReference type="EMBL" id="KYP50645.1"/>
    </source>
</evidence>
<dbReference type="EMBL" id="KQ483451">
    <property type="protein sequence ID" value="KYP50642.1"/>
    <property type="molecule type" value="Genomic_DNA"/>
</dbReference>
<dbReference type="InterPro" id="IPR001584">
    <property type="entry name" value="Integrase_cat-core"/>
</dbReference>
<organism evidence="3 4">
    <name type="scientific">Cajanus cajan</name>
    <name type="common">Pigeon pea</name>
    <name type="synonym">Cajanus indicus</name>
    <dbReference type="NCBI Taxonomy" id="3821"/>
    <lineage>
        <taxon>Eukaryota</taxon>
        <taxon>Viridiplantae</taxon>
        <taxon>Streptophyta</taxon>
        <taxon>Embryophyta</taxon>
        <taxon>Tracheophyta</taxon>
        <taxon>Spermatophyta</taxon>
        <taxon>Magnoliopsida</taxon>
        <taxon>eudicotyledons</taxon>
        <taxon>Gunneridae</taxon>
        <taxon>Pentapetalae</taxon>
        <taxon>rosids</taxon>
        <taxon>fabids</taxon>
        <taxon>Fabales</taxon>
        <taxon>Fabaceae</taxon>
        <taxon>Papilionoideae</taxon>
        <taxon>50 kb inversion clade</taxon>
        <taxon>NPAAA clade</taxon>
        <taxon>indigoferoid/millettioid clade</taxon>
        <taxon>Phaseoleae</taxon>
        <taxon>Cajanus</taxon>
    </lineage>
</organism>
<evidence type="ECO:0000313" key="2">
    <source>
        <dbReference type="EMBL" id="KYP50642.1"/>
    </source>
</evidence>
<evidence type="ECO:0000259" key="1">
    <source>
        <dbReference type="PROSITE" id="PS50994"/>
    </source>
</evidence>
<dbReference type="GO" id="GO:0003676">
    <property type="term" value="F:nucleic acid binding"/>
    <property type="evidence" value="ECO:0007669"/>
    <property type="project" value="InterPro"/>
</dbReference>
<keyword evidence="4" id="KW-1185">Reference proteome</keyword>
<dbReference type="InterPro" id="IPR036397">
    <property type="entry name" value="RNaseH_sf"/>
</dbReference>
<dbReference type="Gramene" id="C.cajan_26068.t">
    <property type="protein sequence ID" value="C.cajan_26068.t"/>
    <property type="gene ID" value="C.cajan_26068"/>
</dbReference>